<evidence type="ECO:0000256" key="2">
    <source>
        <dbReference type="ARBA" id="ARBA00004496"/>
    </source>
</evidence>
<dbReference type="GO" id="GO:0008083">
    <property type="term" value="F:growth factor activity"/>
    <property type="evidence" value="ECO:0007669"/>
    <property type="project" value="InterPro"/>
</dbReference>
<reference evidence="18" key="1">
    <citation type="submission" date="2019-03" db="EMBL/GenBank/DDBJ databases">
        <title>Improved annotation for the trematode Fasciola hepatica.</title>
        <authorList>
            <person name="Choi Y.-J."/>
            <person name="Martin J."/>
            <person name="Mitreva M."/>
        </authorList>
    </citation>
    <scope>NUCLEOTIDE SEQUENCE [LARGE SCALE GENOMIC DNA]</scope>
</reference>
<keyword evidence="5" id="KW-0963">Cytoplasm</keyword>
<keyword evidence="7" id="KW-0254">Endocytosis</keyword>
<dbReference type="GO" id="GO:0008270">
    <property type="term" value="F:zinc ion binding"/>
    <property type="evidence" value="ECO:0007669"/>
    <property type="project" value="UniProtKB-KW"/>
</dbReference>
<dbReference type="PANTHER" id="PTHR31179:SF7">
    <property type="entry name" value="FYVE-TYPE DOMAIN-CONTAINING PROTEIN"/>
    <property type="match status" value="1"/>
</dbReference>
<evidence type="ECO:0000256" key="3">
    <source>
        <dbReference type="ARBA" id="ARBA00006603"/>
    </source>
</evidence>
<dbReference type="Proteomes" id="UP000230066">
    <property type="component" value="Unassembled WGS sequence"/>
</dbReference>
<feature type="region of interest" description="Disordered" evidence="16">
    <location>
        <begin position="761"/>
        <end position="814"/>
    </location>
</feature>
<keyword evidence="9" id="KW-0967">Endosome</keyword>
<keyword evidence="6" id="KW-0597">Phosphoprotein</keyword>
<dbReference type="InterPro" id="IPR018514">
    <property type="entry name" value="Rabaptin_CC"/>
</dbReference>
<feature type="region of interest" description="Disordered" evidence="16">
    <location>
        <begin position="319"/>
        <end position="351"/>
    </location>
</feature>
<dbReference type="InterPro" id="IPR000306">
    <property type="entry name" value="Znf_FYVE"/>
</dbReference>
<keyword evidence="4" id="KW-0813">Transport</keyword>
<dbReference type="InterPro" id="IPR013083">
    <property type="entry name" value="Znf_RING/FYVE/PHD"/>
</dbReference>
<feature type="domain" description="FYVE-type" evidence="17">
    <location>
        <begin position="682"/>
        <end position="744"/>
    </location>
</feature>
<dbReference type="PROSITE" id="PS50178">
    <property type="entry name" value="ZF_FYVE"/>
    <property type="match status" value="1"/>
</dbReference>
<evidence type="ECO:0000313" key="19">
    <source>
        <dbReference type="Proteomes" id="UP000230066"/>
    </source>
</evidence>
<sequence>MFEVNEGDGSAKSDGSVNLQRRKLSNSGFWNDEDHESEICVPEHVNQVLARIPDSDVVDELKQFILNSMRQLSHHEADRNRTRSEIEEIRDRLQRTEAELSDLQSAAALTVAGQDDALVTLKRQYDEELASWRSISEQQILEVREASQKLLEHERAHWAGERSALLSRFGSAHRKFSLEEGVSGADTGTNTVGGSTARFFSVSDKLSGQNLANQALESVERMARRVRQKVLSSSLITEDEPDQANLTNDNSEPQALKDKLEMHEKEVLRLRQLLNETPVDGVFLPSTGLSAVSYSPGKIPPLTSAIDADKPLITAIKPDQQDLSDTSGSFDKQPAQPESEKSCPPDDVSSPITEESWIQLQSGMKEIPRQQCSPCVMCANYEQQLQNLQLKQQENEKSLRALGKELSTKAAELNELVQIRDQLESDLKSRSSDHNERMNKLESQFALIQNRVESLLNNYRAHRQATETELSRLSHDRRSVQTELENLQTHYDALLGRRATAAKELSEQPIQLPSSKTDLELLALRMYEENLSLREAREHLDDRLKSDSQFHQQQLVAERQERINLENTLQRELDEAQVRLASLSDLESQRDLEANARLKAEDEAKTARAKLAEVQTKLSLAEEDASSSRAEVEALQKRILTLQADLNNVESVQADFVRLSQNLQVQLERLRQQDHEVRWIDPEDVKSCFACDSSFVSGTSPAERKANCHHCGKVHCSQCLQNSMPSGPMGRPAPVCNVCYTLLNKHVAPYFSTSFQDPTTGAQIRVSSPNARRDGASQSNSAPGMPNKNKNKFISHSPHFGRNKTMSDVNNKSS</sequence>
<keyword evidence="11" id="KW-0862">Zinc</keyword>
<dbReference type="SMART" id="SM00064">
    <property type="entry name" value="FYVE"/>
    <property type="match status" value="1"/>
</dbReference>
<evidence type="ECO:0000256" key="12">
    <source>
        <dbReference type="ARBA" id="ARBA00022927"/>
    </source>
</evidence>
<evidence type="ECO:0000259" key="17">
    <source>
        <dbReference type="PROSITE" id="PS50178"/>
    </source>
</evidence>
<evidence type="ECO:0000256" key="11">
    <source>
        <dbReference type="ARBA" id="ARBA00022833"/>
    </source>
</evidence>
<evidence type="ECO:0000256" key="14">
    <source>
        <dbReference type="PROSITE-ProRule" id="PRU00091"/>
    </source>
</evidence>
<feature type="region of interest" description="Disordered" evidence="16">
    <location>
        <begin position="233"/>
        <end position="254"/>
    </location>
</feature>
<dbReference type="Pfam" id="PF03528">
    <property type="entry name" value="Rabaptin"/>
    <property type="match status" value="1"/>
</dbReference>
<dbReference type="AlphaFoldDB" id="A0A4E0R9E1"/>
<evidence type="ECO:0000256" key="10">
    <source>
        <dbReference type="ARBA" id="ARBA00022771"/>
    </source>
</evidence>
<keyword evidence="8" id="KW-0479">Metal-binding</keyword>
<dbReference type="GO" id="GO:0005096">
    <property type="term" value="F:GTPase activator activity"/>
    <property type="evidence" value="ECO:0007669"/>
    <property type="project" value="InterPro"/>
</dbReference>
<evidence type="ECO:0000256" key="6">
    <source>
        <dbReference type="ARBA" id="ARBA00022553"/>
    </source>
</evidence>
<dbReference type="GO" id="GO:0005769">
    <property type="term" value="C:early endosome"/>
    <property type="evidence" value="ECO:0007669"/>
    <property type="project" value="UniProtKB-SubCell"/>
</dbReference>
<name>A0A4E0R9E1_FASHE</name>
<keyword evidence="10 14" id="KW-0863">Zinc-finger</keyword>
<proteinExistence type="inferred from homology"/>
<evidence type="ECO:0000256" key="1">
    <source>
        <dbReference type="ARBA" id="ARBA00004412"/>
    </source>
</evidence>
<evidence type="ECO:0000256" key="5">
    <source>
        <dbReference type="ARBA" id="ARBA00022490"/>
    </source>
</evidence>
<feature type="compositionally biased region" description="Polar residues" evidence="16">
    <location>
        <begin position="804"/>
        <end position="814"/>
    </location>
</feature>
<dbReference type="Gene3D" id="1.20.5.730">
    <property type="entry name" value="Single helix bin"/>
    <property type="match status" value="1"/>
</dbReference>
<dbReference type="PANTHER" id="PTHR31179">
    <property type="entry name" value="RAB GTPASE-BINDING EFFECTOR PROTEIN"/>
    <property type="match status" value="1"/>
</dbReference>
<evidence type="ECO:0000256" key="8">
    <source>
        <dbReference type="ARBA" id="ARBA00022723"/>
    </source>
</evidence>
<accession>A0A4E0R9E1</accession>
<feature type="compositionally biased region" description="Polar residues" evidence="16">
    <location>
        <begin position="244"/>
        <end position="253"/>
    </location>
</feature>
<feature type="compositionally biased region" description="Polar residues" evidence="16">
    <location>
        <begin position="761"/>
        <end position="782"/>
    </location>
</feature>
<dbReference type="InterPro" id="IPR017455">
    <property type="entry name" value="Znf_FYVE-rel"/>
</dbReference>
<evidence type="ECO:0000256" key="9">
    <source>
        <dbReference type="ARBA" id="ARBA00022753"/>
    </source>
</evidence>
<feature type="compositionally biased region" description="Polar residues" evidence="16">
    <location>
        <begin position="321"/>
        <end position="330"/>
    </location>
</feature>
<dbReference type="InterPro" id="IPR011011">
    <property type="entry name" value="Znf_FYVE_PHD"/>
</dbReference>
<dbReference type="InterPro" id="IPR003914">
    <property type="entry name" value="Rabaptin"/>
</dbReference>
<dbReference type="GO" id="GO:0015031">
    <property type="term" value="P:protein transport"/>
    <property type="evidence" value="ECO:0007669"/>
    <property type="project" value="UniProtKB-KW"/>
</dbReference>
<evidence type="ECO:0000256" key="4">
    <source>
        <dbReference type="ARBA" id="ARBA00022448"/>
    </source>
</evidence>
<feature type="coiled-coil region" evidence="15">
    <location>
        <begin position="555"/>
        <end position="652"/>
    </location>
</feature>
<dbReference type="Gene3D" id="3.30.40.10">
    <property type="entry name" value="Zinc/RING finger domain, C3HC4 (zinc finger)"/>
    <property type="match status" value="1"/>
</dbReference>
<keyword evidence="13 15" id="KW-0175">Coiled coil</keyword>
<comment type="similarity">
    <text evidence="3">Belongs to the rabaptin family.</text>
</comment>
<evidence type="ECO:0000256" key="13">
    <source>
        <dbReference type="ARBA" id="ARBA00023054"/>
    </source>
</evidence>
<feature type="coiled-coil region" evidence="15">
    <location>
        <begin position="378"/>
        <end position="490"/>
    </location>
</feature>
<dbReference type="GO" id="GO:0006897">
    <property type="term" value="P:endocytosis"/>
    <property type="evidence" value="ECO:0007669"/>
    <property type="project" value="UniProtKB-KW"/>
</dbReference>
<evidence type="ECO:0000313" key="18">
    <source>
        <dbReference type="EMBL" id="THD23696.1"/>
    </source>
</evidence>
<evidence type="ECO:0000256" key="7">
    <source>
        <dbReference type="ARBA" id="ARBA00022583"/>
    </source>
</evidence>
<organism evidence="18 19">
    <name type="scientific">Fasciola hepatica</name>
    <name type="common">Liver fluke</name>
    <dbReference type="NCBI Taxonomy" id="6192"/>
    <lineage>
        <taxon>Eukaryota</taxon>
        <taxon>Metazoa</taxon>
        <taxon>Spiralia</taxon>
        <taxon>Lophotrochozoa</taxon>
        <taxon>Platyhelminthes</taxon>
        <taxon>Trematoda</taxon>
        <taxon>Digenea</taxon>
        <taxon>Plagiorchiida</taxon>
        <taxon>Echinostomata</taxon>
        <taxon>Echinostomatoidea</taxon>
        <taxon>Fasciolidae</taxon>
        <taxon>Fasciola</taxon>
    </lineage>
</organism>
<protein>
    <submittedName>
        <fullName evidence="18">Rab GTPase-binding effector protein 1</fullName>
    </submittedName>
</protein>
<comment type="caution">
    <text evidence="18">The sequence shown here is derived from an EMBL/GenBank/DDBJ whole genome shotgun (WGS) entry which is preliminary data.</text>
</comment>
<comment type="subcellular location">
    <subcellularLocation>
        <location evidence="2">Cytoplasm</location>
    </subcellularLocation>
    <subcellularLocation>
        <location evidence="1">Early endosome</location>
    </subcellularLocation>
</comment>
<dbReference type="Pfam" id="PF01363">
    <property type="entry name" value="FYVE"/>
    <property type="match status" value="1"/>
</dbReference>
<gene>
    <name evidence="18" type="ORF">D915_005510</name>
</gene>
<dbReference type="InterPro" id="IPR015390">
    <property type="entry name" value="Rabaptin_Rab5-bd_dom"/>
</dbReference>
<dbReference type="EMBL" id="JXXN02001996">
    <property type="protein sequence ID" value="THD23696.1"/>
    <property type="molecule type" value="Genomic_DNA"/>
</dbReference>
<keyword evidence="19" id="KW-1185">Reference proteome</keyword>
<feature type="coiled-coil region" evidence="15">
    <location>
        <begin position="72"/>
        <end position="106"/>
    </location>
</feature>
<keyword evidence="12" id="KW-0653">Protein transport</keyword>
<evidence type="ECO:0000256" key="16">
    <source>
        <dbReference type="SAM" id="MobiDB-lite"/>
    </source>
</evidence>
<evidence type="ECO:0000256" key="15">
    <source>
        <dbReference type="SAM" id="Coils"/>
    </source>
</evidence>
<dbReference type="SUPFAM" id="SSF57903">
    <property type="entry name" value="FYVE/PHD zinc finger"/>
    <property type="match status" value="1"/>
</dbReference>
<dbReference type="Pfam" id="PF09311">
    <property type="entry name" value="Rab5-bind"/>
    <property type="match status" value="1"/>
</dbReference>